<evidence type="ECO:0000313" key="2">
    <source>
        <dbReference type="EMBL" id="CAA9510129.1"/>
    </source>
</evidence>
<feature type="compositionally biased region" description="Basic and acidic residues" evidence="1">
    <location>
        <begin position="315"/>
        <end position="330"/>
    </location>
</feature>
<feature type="compositionally biased region" description="Basic and acidic residues" evidence="1">
    <location>
        <begin position="154"/>
        <end position="164"/>
    </location>
</feature>
<dbReference type="EMBL" id="CADCVS010000318">
    <property type="protein sequence ID" value="CAA9510129.1"/>
    <property type="molecule type" value="Genomic_DNA"/>
</dbReference>
<feature type="compositionally biased region" description="Basic residues" evidence="1">
    <location>
        <begin position="12"/>
        <end position="22"/>
    </location>
</feature>
<name>A0A6J4SZS4_9ACTN</name>
<protein>
    <submittedName>
        <fullName evidence="2">Uncharacterized protein</fullName>
    </submittedName>
</protein>
<feature type="compositionally biased region" description="Basic residues" evidence="1">
    <location>
        <begin position="122"/>
        <end position="145"/>
    </location>
</feature>
<reference evidence="2" key="1">
    <citation type="submission" date="2020-02" db="EMBL/GenBank/DDBJ databases">
        <authorList>
            <person name="Meier V. D."/>
        </authorList>
    </citation>
    <scope>NUCLEOTIDE SEQUENCE</scope>
    <source>
        <strain evidence="2">AVDCRST_MAG30</strain>
    </source>
</reference>
<sequence length="337" mass="38287">GRPCGVALLRGARSRARPPARRRGLDRGRRLLLRDHRGDGPAARCLAGDRRRDRPRRPPRRLDGPRQRADRAVGDPADGLRVDHRRDVHRLDRRPRGALRGHPAPDLPLQRDAARRAPGPRPPRRGHRRDRRPGVGHRRDRRGLRPRLPVVDAHAARARVDPARARAAARAARGPRERGRPRPHRPAHGPGEPAGARGERRPRRRHVAAHGPAAERTLRRPRLLQGDQRHLGPRRRRRRHPRGRPDVRGRRPRGRSVLPLGRGRARRPAARRAPRGGGAHRGPHRRDGPLALPAPRRRAAHHHHRLRRAARRRGGRGDARPRRHGPDGRQVRGRRAV</sequence>
<feature type="compositionally biased region" description="Basic residues" evidence="1">
    <location>
        <begin position="295"/>
        <end position="314"/>
    </location>
</feature>
<feature type="compositionally biased region" description="Basic residues" evidence="1">
    <location>
        <begin position="263"/>
        <end position="274"/>
    </location>
</feature>
<gene>
    <name evidence="2" type="ORF">AVDCRST_MAG30-2433</name>
</gene>
<evidence type="ECO:0000256" key="1">
    <source>
        <dbReference type="SAM" id="MobiDB-lite"/>
    </source>
</evidence>
<dbReference type="AlphaFoldDB" id="A0A6J4SZS4"/>
<feature type="non-terminal residue" evidence="2">
    <location>
        <position position="1"/>
    </location>
</feature>
<feature type="compositionally biased region" description="Basic residues" evidence="1">
    <location>
        <begin position="231"/>
        <end position="242"/>
    </location>
</feature>
<feature type="non-terminal residue" evidence="2">
    <location>
        <position position="337"/>
    </location>
</feature>
<feature type="compositionally biased region" description="Basic and acidic residues" evidence="1">
    <location>
        <begin position="60"/>
        <end position="90"/>
    </location>
</feature>
<feature type="region of interest" description="Disordered" evidence="1">
    <location>
        <begin position="1"/>
        <end position="337"/>
    </location>
</feature>
<accession>A0A6J4SZS4</accession>
<proteinExistence type="predicted"/>
<feature type="compositionally biased region" description="Basic and acidic residues" evidence="1">
    <location>
        <begin position="23"/>
        <end position="39"/>
    </location>
</feature>
<organism evidence="2">
    <name type="scientific">uncultured Solirubrobacteraceae bacterium</name>
    <dbReference type="NCBI Taxonomy" id="1162706"/>
    <lineage>
        <taxon>Bacteria</taxon>
        <taxon>Bacillati</taxon>
        <taxon>Actinomycetota</taxon>
        <taxon>Thermoleophilia</taxon>
        <taxon>Solirubrobacterales</taxon>
        <taxon>Solirubrobacteraceae</taxon>
        <taxon>environmental samples</taxon>
    </lineage>
</organism>